<evidence type="ECO:0000313" key="2">
    <source>
        <dbReference type="EMBL" id="KAJ4387851.1"/>
    </source>
</evidence>
<feature type="signal peptide" evidence="1">
    <location>
        <begin position="1"/>
        <end position="19"/>
    </location>
</feature>
<gene>
    <name evidence="2" type="ORF">N0V93_008454</name>
</gene>
<name>A0A9W8YMR5_9PEZI</name>
<reference evidence="2" key="1">
    <citation type="submission" date="2022-10" db="EMBL/GenBank/DDBJ databases">
        <title>Tapping the CABI collections for fungal endophytes: first genome assemblies for Collariella, Neodidymelliopsis, Ascochyta clinopodiicola, Didymella pomorum, Didymosphaeria variabile, Neocosmospora piperis and Neocucurbitaria cava.</title>
        <authorList>
            <person name="Hill R."/>
        </authorList>
    </citation>
    <scope>NUCLEOTIDE SEQUENCE</scope>
    <source>
        <strain evidence="2">IMI 355082</strain>
    </source>
</reference>
<protein>
    <submittedName>
        <fullName evidence="2">Uncharacterized protein</fullName>
    </submittedName>
</protein>
<keyword evidence="3" id="KW-1185">Reference proteome</keyword>
<organism evidence="2 3">
    <name type="scientific">Gnomoniopsis smithogilvyi</name>
    <dbReference type="NCBI Taxonomy" id="1191159"/>
    <lineage>
        <taxon>Eukaryota</taxon>
        <taxon>Fungi</taxon>
        <taxon>Dikarya</taxon>
        <taxon>Ascomycota</taxon>
        <taxon>Pezizomycotina</taxon>
        <taxon>Sordariomycetes</taxon>
        <taxon>Sordariomycetidae</taxon>
        <taxon>Diaporthales</taxon>
        <taxon>Gnomoniaceae</taxon>
        <taxon>Gnomoniopsis</taxon>
    </lineage>
</organism>
<keyword evidence="1" id="KW-0732">Signal</keyword>
<dbReference type="OrthoDB" id="5272418at2759"/>
<dbReference type="AlphaFoldDB" id="A0A9W8YMR5"/>
<feature type="chain" id="PRO_5040890329" evidence="1">
    <location>
        <begin position="20"/>
        <end position="201"/>
    </location>
</feature>
<evidence type="ECO:0000313" key="3">
    <source>
        <dbReference type="Proteomes" id="UP001140453"/>
    </source>
</evidence>
<sequence length="201" mass="21680">MKMKASSIQLALLVASVAASPTPDASPDAATDAIPGLQFEVRDLETRDASGLHERSQLSKRNGWLYCGMMANGSGNNLRSLYDDFGGETYTAPAHGCIRAKCWNTSGVYVCNDKATALTVSGTEIKKHLINILEKCCMWNTDGTQNYGYYTNGQQFTDALGGFNVVAGYADCKEDKYVKPTNEGGAGVNGKTCLKYQQYIG</sequence>
<dbReference type="EMBL" id="JAPEVB010000005">
    <property type="protein sequence ID" value="KAJ4387851.1"/>
    <property type="molecule type" value="Genomic_DNA"/>
</dbReference>
<evidence type="ECO:0000256" key="1">
    <source>
        <dbReference type="SAM" id="SignalP"/>
    </source>
</evidence>
<proteinExistence type="predicted"/>
<dbReference type="Proteomes" id="UP001140453">
    <property type="component" value="Unassembled WGS sequence"/>
</dbReference>
<comment type="caution">
    <text evidence="2">The sequence shown here is derived from an EMBL/GenBank/DDBJ whole genome shotgun (WGS) entry which is preliminary data.</text>
</comment>
<accession>A0A9W8YMR5</accession>